<gene>
    <name evidence="2" type="ORF">TPAB3V08_LOCUS15966</name>
</gene>
<comment type="caution">
    <text evidence="2">The sequence shown here is derived from an EMBL/GenBank/DDBJ whole genome shotgun (WGS) entry which is preliminary data.</text>
</comment>
<feature type="domain" description="Arrestin C-terminal-like" evidence="1">
    <location>
        <begin position="2"/>
        <end position="89"/>
    </location>
</feature>
<organism evidence="2 3">
    <name type="scientific">Timema podura</name>
    <name type="common">Walking stick</name>
    <dbReference type="NCBI Taxonomy" id="61482"/>
    <lineage>
        <taxon>Eukaryota</taxon>
        <taxon>Metazoa</taxon>
        <taxon>Ecdysozoa</taxon>
        <taxon>Arthropoda</taxon>
        <taxon>Hexapoda</taxon>
        <taxon>Insecta</taxon>
        <taxon>Pterygota</taxon>
        <taxon>Neoptera</taxon>
        <taxon>Polyneoptera</taxon>
        <taxon>Phasmatodea</taxon>
        <taxon>Timematodea</taxon>
        <taxon>Timematoidea</taxon>
        <taxon>Timematidae</taxon>
        <taxon>Timema</taxon>
    </lineage>
</organism>
<feature type="non-terminal residue" evidence="2">
    <location>
        <position position="1"/>
    </location>
</feature>
<dbReference type="EMBL" id="CAJPIN010112833">
    <property type="protein sequence ID" value="CAG2069023.1"/>
    <property type="molecule type" value="Genomic_DNA"/>
</dbReference>
<evidence type="ECO:0000259" key="1">
    <source>
        <dbReference type="Pfam" id="PF02752"/>
    </source>
</evidence>
<name>A0ABN7PMG5_TIMPD</name>
<evidence type="ECO:0000313" key="2">
    <source>
        <dbReference type="EMBL" id="CAG2069023.1"/>
    </source>
</evidence>
<dbReference type="InterPro" id="IPR014756">
    <property type="entry name" value="Ig_E-set"/>
</dbReference>
<sequence>VTYFSNKGFRNYVSEGCVSEASRGPVPSGESDTWYRVRLPVPSIPPTSKFTNCCKLMDIDYKLNFVVEMVGEPEPLELHLPLVIGTVPLHKKFPYLMTSQALEELGTKTQRMPGAVHVKFSDLRE</sequence>
<dbReference type="InterPro" id="IPR011022">
    <property type="entry name" value="Arrestin_C-like"/>
</dbReference>
<keyword evidence="3" id="KW-1185">Reference proteome</keyword>
<feature type="non-terminal residue" evidence="2">
    <location>
        <position position="125"/>
    </location>
</feature>
<dbReference type="InterPro" id="IPR014752">
    <property type="entry name" value="Arrestin-like_C"/>
</dbReference>
<protein>
    <recommendedName>
        <fullName evidence="1">Arrestin C-terminal-like domain-containing protein</fullName>
    </recommendedName>
</protein>
<evidence type="ECO:0000313" key="3">
    <source>
        <dbReference type="Proteomes" id="UP001153148"/>
    </source>
</evidence>
<proteinExistence type="predicted"/>
<dbReference type="Pfam" id="PF02752">
    <property type="entry name" value="Arrestin_C"/>
    <property type="match status" value="1"/>
</dbReference>
<dbReference type="SUPFAM" id="SSF81296">
    <property type="entry name" value="E set domains"/>
    <property type="match status" value="1"/>
</dbReference>
<accession>A0ABN7PMG5</accession>
<dbReference type="Proteomes" id="UP001153148">
    <property type="component" value="Unassembled WGS sequence"/>
</dbReference>
<dbReference type="Gene3D" id="2.60.40.640">
    <property type="match status" value="1"/>
</dbReference>
<reference evidence="2" key="1">
    <citation type="submission" date="2021-03" db="EMBL/GenBank/DDBJ databases">
        <authorList>
            <person name="Tran Van P."/>
        </authorList>
    </citation>
    <scope>NUCLEOTIDE SEQUENCE</scope>
</reference>